<dbReference type="PANTHER" id="PTHR42732:SF2">
    <property type="entry name" value="BETA-MANNOSIDASE"/>
    <property type="match status" value="1"/>
</dbReference>
<dbReference type="GO" id="GO:0005975">
    <property type="term" value="P:carbohydrate metabolic process"/>
    <property type="evidence" value="ECO:0007669"/>
    <property type="project" value="InterPro"/>
</dbReference>
<gene>
    <name evidence="7" type="ORF">BCR39DRAFT_524019</name>
</gene>
<dbReference type="Gene3D" id="2.60.120.260">
    <property type="entry name" value="Galactose-binding domain-like"/>
    <property type="match status" value="1"/>
</dbReference>
<dbReference type="InterPro" id="IPR006102">
    <property type="entry name" value="Ig-like_GH2"/>
</dbReference>
<dbReference type="Pfam" id="PF00703">
    <property type="entry name" value="Glyco_hydro_2"/>
    <property type="match status" value="1"/>
</dbReference>
<dbReference type="Pfam" id="PF02837">
    <property type="entry name" value="Glyco_hydro_2_N"/>
    <property type="match status" value="1"/>
</dbReference>
<evidence type="ECO:0000256" key="1">
    <source>
        <dbReference type="ARBA" id="ARBA00007401"/>
    </source>
</evidence>
<dbReference type="SUPFAM" id="SSF49785">
    <property type="entry name" value="Galactose-binding domain-like"/>
    <property type="match status" value="1"/>
</dbReference>
<dbReference type="AlphaFoldDB" id="A0A1Y2BBW2"/>
<dbReference type="InterPro" id="IPR051913">
    <property type="entry name" value="GH2_Domain-Containing"/>
</dbReference>
<sequence>MLYLLLLLPLVAASKYVVQPPPLTTDWTYAVGSDPWTENPRPQMTRDRWRSLNGIWSYKNASGLDDVYSPPSGDLGQGVMIPSCLESGLSGIQAQPGTVSYSWFQTTFDVPSDWTGDNVIINFGAVDYEATVFVNGHNATFHRGGYTRFWADITQWIHVGSSNELAVFVHDPTDSGNNSIPVGKQTLFPSHIFYRPCSGIWQGVFIEPVPSSYVSTLDVSADMNGEVNITVHSSDKSHTAVKIHVLDKSGNSIGSGSGNSDEAVTFSVTNPSLWSPDSPTLYNISVKMGEDQVGTYTGFRTIEKGDVYGVTRPLLNGEFIFAFGTLDQGYWPDGIYTPPSYGAMIYDLQVLKDLGFNMVRKHIKVETDLFYRACDEMGLLVMQDMPSLPPQQSFSPNVAQQAEFERQLFEIIDTHKSFPSIYTWVIYNEGWQQLPSGPEAYLTPQVQSLDPTRLVNSVSGWHDHGAGDYLDNHHYSDPQCGTRFTSIYSSPYDPDRIGFQGEFGGVGHNVSIDHLWNVEEAISTINQTYELDDTIEIWNYRSHILLSTLKDQTTRFACSGGVWTQTTDVEGEVNGLLTYDRRLLRCDVVQWKSDIQALYDAASARANGHVGGRKSGLLELQIEAWKMMSKGSFYFRNGWEWVLGQGVLFRGVAP</sequence>
<dbReference type="Gene3D" id="2.60.40.10">
    <property type="entry name" value="Immunoglobulins"/>
    <property type="match status" value="1"/>
</dbReference>
<keyword evidence="2 7" id="KW-0378">Hydrolase</keyword>
<dbReference type="InterPro" id="IPR036156">
    <property type="entry name" value="Beta-gal/glucu_dom_sf"/>
</dbReference>
<feature type="domain" description="Glycoside hydrolase family 2 immunoglobulin-like beta-sandwich" evidence="4">
    <location>
        <begin position="218"/>
        <end position="300"/>
    </location>
</feature>
<dbReference type="InterPro" id="IPR013783">
    <property type="entry name" value="Ig-like_fold"/>
</dbReference>
<keyword evidence="8" id="KW-1185">Reference proteome</keyword>
<dbReference type="Proteomes" id="UP000193986">
    <property type="component" value="Unassembled WGS sequence"/>
</dbReference>
<keyword evidence="3" id="KW-0326">Glycosidase</keyword>
<feature type="domain" description="Glycosyl hydrolases family 2 sugar binding" evidence="6">
    <location>
        <begin position="100"/>
        <end position="172"/>
    </location>
</feature>
<dbReference type="InterPro" id="IPR006103">
    <property type="entry name" value="Glyco_hydro_2_cat"/>
</dbReference>
<name>A0A1Y2BBW2_9TREE</name>
<feature type="domain" description="Glycoside hydrolase family 2 catalytic" evidence="5">
    <location>
        <begin position="343"/>
        <end position="470"/>
    </location>
</feature>
<comment type="similarity">
    <text evidence="1">Belongs to the glycosyl hydrolase 2 family.</text>
</comment>
<dbReference type="EMBL" id="MCFC01000010">
    <property type="protein sequence ID" value="ORY32328.1"/>
    <property type="molecule type" value="Genomic_DNA"/>
</dbReference>
<dbReference type="SUPFAM" id="SSF51445">
    <property type="entry name" value="(Trans)glycosidases"/>
    <property type="match status" value="1"/>
</dbReference>
<evidence type="ECO:0000256" key="3">
    <source>
        <dbReference type="ARBA" id="ARBA00023295"/>
    </source>
</evidence>
<dbReference type="InParanoid" id="A0A1Y2BBW2"/>
<evidence type="ECO:0000259" key="4">
    <source>
        <dbReference type="Pfam" id="PF00703"/>
    </source>
</evidence>
<evidence type="ECO:0000259" key="5">
    <source>
        <dbReference type="Pfam" id="PF02836"/>
    </source>
</evidence>
<evidence type="ECO:0000313" key="7">
    <source>
        <dbReference type="EMBL" id="ORY32328.1"/>
    </source>
</evidence>
<accession>A0A1Y2BBW2</accession>
<proteinExistence type="inferred from homology"/>
<dbReference type="SUPFAM" id="SSF49303">
    <property type="entry name" value="beta-Galactosidase/glucuronidase domain"/>
    <property type="match status" value="1"/>
</dbReference>
<dbReference type="InterPro" id="IPR006104">
    <property type="entry name" value="Glyco_hydro_2_N"/>
</dbReference>
<dbReference type="Pfam" id="PF02836">
    <property type="entry name" value="Glyco_hydro_2_C"/>
    <property type="match status" value="1"/>
</dbReference>
<evidence type="ECO:0000256" key="2">
    <source>
        <dbReference type="ARBA" id="ARBA00022801"/>
    </source>
</evidence>
<evidence type="ECO:0000259" key="6">
    <source>
        <dbReference type="Pfam" id="PF02837"/>
    </source>
</evidence>
<protein>
    <submittedName>
        <fullName evidence="7">Family 2 glycoside hydrolase</fullName>
    </submittedName>
</protein>
<dbReference type="OrthoDB" id="408320at2759"/>
<dbReference type="Gene3D" id="3.20.20.80">
    <property type="entry name" value="Glycosidases"/>
    <property type="match status" value="1"/>
</dbReference>
<dbReference type="GO" id="GO:0004553">
    <property type="term" value="F:hydrolase activity, hydrolyzing O-glycosyl compounds"/>
    <property type="evidence" value="ECO:0007669"/>
    <property type="project" value="InterPro"/>
</dbReference>
<dbReference type="PANTHER" id="PTHR42732">
    <property type="entry name" value="BETA-GALACTOSIDASE"/>
    <property type="match status" value="1"/>
</dbReference>
<reference evidence="7 8" key="1">
    <citation type="submission" date="2016-07" db="EMBL/GenBank/DDBJ databases">
        <title>Pervasive Adenine N6-methylation of Active Genes in Fungi.</title>
        <authorList>
            <consortium name="DOE Joint Genome Institute"/>
            <person name="Mondo S.J."/>
            <person name="Dannebaum R.O."/>
            <person name="Kuo R.C."/>
            <person name="Labutti K."/>
            <person name="Haridas S."/>
            <person name="Kuo A."/>
            <person name="Salamov A."/>
            <person name="Ahrendt S.R."/>
            <person name="Lipzen A."/>
            <person name="Sullivan W."/>
            <person name="Andreopoulos W.B."/>
            <person name="Clum A."/>
            <person name="Lindquist E."/>
            <person name="Daum C."/>
            <person name="Ramamoorthy G.K."/>
            <person name="Gryganskyi A."/>
            <person name="Culley D."/>
            <person name="Magnuson J.K."/>
            <person name="James T.Y."/>
            <person name="O'Malley M.A."/>
            <person name="Stajich J.E."/>
            <person name="Spatafora J.W."/>
            <person name="Visel A."/>
            <person name="Grigoriev I.V."/>
        </authorList>
    </citation>
    <scope>NUCLEOTIDE SEQUENCE [LARGE SCALE GENOMIC DNA]</scope>
    <source>
        <strain evidence="7 8">68-887.2</strain>
    </source>
</reference>
<evidence type="ECO:0000313" key="8">
    <source>
        <dbReference type="Proteomes" id="UP000193986"/>
    </source>
</evidence>
<organism evidence="7 8">
    <name type="scientific">Naematelia encephala</name>
    <dbReference type="NCBI Taxonomy" id="71784"/>
    <lineage>
        <taxon>Eukaryota</taxon>
        <taxon>Fungi</taxon>
        <taxon>Dikarya</taxon>
        <taxon>Basidiomycota</taxon>
        <taxon>Agaricomycotina</taxon>
        <taxon>Tremellomycetes</taxon>
        <taxon>Tremellales</taxon>
        <taxon>Naemateliaceae</taxon>
        <taxon>Naematelia</taxon>
    </lineage>
</organism>
<dbReference type="InterPro" id="IPR008979">
    <property type="entry name" value="Galactose-bd-like_sf"/>
</dbReference>
<comment type="caution">
    <text evidence="7">The sequence shown here is derived from an EMBL/GenBank/DDBJ whole genome shotgun (WGS) entry which is preliminary data.</text>
</comment>
<dbReference type="STRING" id="71784.A0A1Y2BBW2"/>
<dbReference type="InterPro" id="IPR017853">
    <property type="entry name" value="GH"/>
</dbReference>